<dbReference type="EMBL" id="LUHQ01000004">
    <property type="protein sequence ID" value="OAP00933.1"/>
    <property type="molecule type" value="Genomic_DNA"/>
</dbReference>
<feature type="domain" description="Terpene synthase N-terminal" evidence="8">
    <location>
        <begin position="21"/>
        <end position="199"/>
    </location>
</feature>
<reference evidence="12" key="1">
    <citation type="journal article" date="2016" name="Proc. Natl. Acad. Sci. U.S.A.">
        <title>Chromosome-level assembly of Arabidopsis thaliana Ler reveals the extent of translocation and inversion polymorphisms.</title>
        <authorList>
            <person name="Zapata L."/>
            <person name="Ding J."/>
            <person name="Willing E.M."/>
            <person name="Hartwig B."/>
            <person name="Bezdan D."/>
            <person name="Jiao W.B."/>
            <person name="Patel V."/>
            <person name="Velikkakam James G."/>
            <person name="Koornneef M."/>
            <person name="Ossowski S."/>
            <person name="Schneeberger K."/>
        </authorList>
    </citation>
    <scope>NUCLEOTIDE SEQUENCE [LARGE SCALE GENOMIC DNA]</scope>
    <source>
        <strain evidence="12">cv. Landsberg erecta</strain>
    </source>
</reference>
<dbReference type="SUPFAM" id="SSF48239">
    <property type="entry name" value="Terpenoid cyclases/Protein prenyltransferases"/>
    <property type="match status" value="1"/>
</dbReference>
<dbReference type="GO" id="GO:0016102">
    <property type="term" value="P:diterpenoid biosynthetic process"/>
    <property type="evidence" value="ECO:0007669"/>
    <property type="project" value="InterPro"/>
</dbReference>
<evidence type="ECO:0000313" key="11">
    <source>
        <dbReference type="EMBL" id="VYS62513.1"/>
    </source>
</evidence>
<dbReference type="Proteomes" id="UP000078284">
    <property type="component" value="Chromosome 4"/>
</dbReference>
<dbReference type="PANTHER" id="PTHR31225">
    <property type="entry name" value="OS04G0344100 PROTEIN-RELATED"/>
    <property type="match status" value="1"/>
</dbReference>
<keyword evidence="3" id="KW-0479">Metal-binding</keyword>
<dbReference type="InterPro" id="IPR001906">
    <property type="entry name" value="Terpene_synth_N"/>
</dbReference>
<evidence type="ECO:0000256" key="5">
    <source>
        <dbReference type="ARBA" id="ARBA00023211"/>
    </source>
</evidence>
<dbReference type="GO" id="GO:0010333">
    <property type="term" value="F:terpene synthase activity"/>
    <property type="evidence" value="ECO:0007669"/>
    <property type="project" value="InterPro"/>
</dbReference>
<evidence type="ECO:0000313" key="10">
    <source>
        <dbReference type="EMBL" id="OAP00933.1"/>
    </source>
</evidence>
<reference evidence="11 13" key="3">
    <citation type="submission" date="2019-11" db="EMBL/GenBank/DDBJ databases">
        <authorList>
            <person name="Jiao W.-B."/>
            <person name="Schneeberger K."/>
        </authorList>
    </citation>
    <scope>NUCLEOTIDE SEQUENCE [LARGE SCALE GENOMIC DNA]</scope>
    <source>
        <strain evidence="13">cv. An-1</strain>
    </source>
</reference>
<dbReference type="Gene3D" id="1.10.600.10">
    <property type="entry name" value="Farnesyl Diphosphate Synthase"/>
    <property type="match status" value="1"/>
</dbReference>
<dbReference type="AlphaFoldDB" id="A0A178V7F6"/>
<evidence type="ECO:0000256" key="2">
    <source>
        <dbReference type="ARBA" id="ARBA00001946"/>
    </source>
</evidence>
<dbReference type="InterPro" id="IPR008949">
    <property type="entry name" value="Isoprenoid_synthase_dom_sf"/>
</dbReference>
<comment type="cofactor">
    <cofactor evidence="2">
        <name>Mg(2+)</name>
        <dbReference type="ChEBI" id="CHEBI:18420"/>
    </cofactor>
</comment>
<reference evidence="10" key="2">
    <citation type="submission" date="2016-03" db="EMBL/GenBank/DDBJ databases">
        <title>Full-length assembly of Arabidopsis thaliana Ler reveals the complement of translocations and inversions.</title>
        <authorList>
            <person name="Zapata L."/>
            <person name="Schneeberger K."/>
            <person name="Ossowski S."/>
        </authorList>
    </citation>
    <scope>NUCLEOTIDE SEQUENCE [LARGE SCALE GENOMIC DNA]</scope>
    <source>
        <tissue evidence="10">Leaf</tissue>
    </source>
</reference>
<accession>A0A178V7F6</accession>
<keyword evidence="4" id="KW-0460">Magnesium</keyword>
<evidence type="ECO:0000256" key="7">
    <source>
        <dbReference type="ARBA" id="ARBA00038405"/>
    </source>
</evidence>
<gene>
    <name evidence="10" type="ordered locus">AXX17_At4g15080</name>
    <name evidence="11" type="ORF">AN1_LOCUS17940</name>
</gene>
<evidence type="ECO:0000259" key="8">
    <source>
        <dbReference type="Pfam" id="PF01397"/>
    </source>
</evidence>
<dbReference type="Gene3D" id="1.50.10.130">
    <property type="entry name" value="Terpene synthase, N-terminal domain"/>
    <property type="match status" value="1"/>
</dbReference>
<dbReference type="Pfam" id="PF01397">
    <property type="entry name" value="Terpene_synth"/>
    <property type="match status" value="1"/>
</dbReference>
<dbReference type="PANTHER" id="PTHR31225:SF242">
    <property type="entry name" value="TERPENOID SYNTHASE 9"/>
    <property type="match status" value="1"/>
</dbReference>
<dbReference type="InterPro" id="IPR008930">
    <property type="entry name" value="Terpenoid_cyclase/PrenylTrfase"/>
</dbReference>
<dbReference type="InterPro" id="IPR044814">
    <property type="entry name" value="Terpene_cyclase_plant_C1"/>
</dbReference>
<dbReference type="Proteomes" id="UP000426265">
    <property type="component" value="Unassembled WGS sequence"/>
</dbReference>
<evidence type="ECO:0000256" key="3">
    <source>
        <dbReference type="ARBA" id="ARBA00022723"/>
    </source>
</evidence>
<keyword evidence="5" id="KW-0464">Manganese</keyword>
<dbReference type="FunFam" id="1.50.10.130:FF:000001">
    <property type="entry name" value="Isoprene synthase, chloroplastic"/>
    <property type="match status" value="1"/>
</dbReference>
<dbReference type="InterPro" id="IPR050148">
    <property type="entry name" value="Terpene_synthase-like"/>
</dbReference>
<dbReference type="InterPro" id="IPR036965">
    <property type="entry name" value="Terpene_synth_N_sf"/>
</dbReference>
<dbReference type="CDD" id="cd00684">
    <property type="entry name" value="Terpene_cyclase_plant_C1"/>
    <property type="match status" value="1"/>
</dbReference>
<organism evidence="10 12">
    <name type="scientific">Arabidopsis thaliana</name>
    <name type="common">Mouse-ear cress</name>
    <dbReference type="NCBI Taxonomy" id="3702"/>
    <lineage>
        <taxon>Eukaryota</taxon>
        <taxon>Viridiplantae</taxon>
        <taxon>Streptophyta</taxon>
        <taxon>Embryophyta</taxon>
        <taxon>Tracheophyta</taxon>
        <taxon>Spermatophyta</taxon>
        <taxon>Magnoliopsida</taxon>
        <taxon>eudicotyledons</taxon>
        <taxon>Gunneridae</taxon>
        <taxon>Pentapetalae</taxon>
        <taxon>rosids</taxon>
        <taxon>malvids</taxon>
        <taxon>Brassicales</taxon>
        <taxon>Brassicaceae</taxon>
        <taxon>Camelineae</taxon>
        <taxon>Arabidopsis</taxon>
    </lineage>
</organism>
<sequence>MESQTKFDYESLAFTKLSHSQWTDYFLSVPIDDSELDAITKEIDIIKPEVRKLLSSKGDDETSKRKVLLIQSLLSLGLAFHFENEIKDILEDAFRKIDDITGDENDLSTISIMFRVFRTYGHNLSSNVFKRFTGDDGKFERSLTEDAKGILSLYEAAHLATTTDYILDEALKFTSSHLKSILAGGTCRPHILRLIRNTLYLPQRWNMEAVIAREYISFYEQEEDHNKMLLRLAKLNFKLLQLHYIKELKTFIKWWMELDLTSKWPSQFRERIVEAWLAGLMMYYEPQFSGGRVIAAKFNYLLTILDDACDHYFSIPELTRLVDCVERWNHDGIHTLEDISRIIFKLALDVFDDIGRGVRSKGCSYYLKEMLEELKILVRANLDLVKWARGNQLPSFEEHVEVGGIALTTYATLMYSFVGMGEAVGKEAYEWVRSRPRLIKSLAAKGRLMDDITDFESDMSNGFAANAINYYMKQFVVTKEEAILECQKMVVDINKIVNEELLKTTTVPRRVLKQALNFGRLLEVLYTKSDDIYNCSEGKLKEYIVTLLIDPIHL</sequence>
<evidence type="ECO:0000313" key="13">
    <source>
        <dbReference type="Proteomes" id="UP000426265"/>
    </source>
</evidence>
<dbReference type="GO" id="GO:0000287">
    <property type="term" value="F:magnesium ion binding"/>
    <property type="evidence" value="ECO:0007669"/>
    <property type="project" value="InterPro"/>
</dbReference>
<feature type="domain" description="Terpene synthase metal-binding" evidence="9">
    <location>
        <begin position="257"/>
        <end position="495"/>
    </location>
</feature>
<evidence type="ECO:0000256" key="4">
    <source>
        <dbReference type="ARBA" id="ARBA00022842"/>
    </source>
</evidence>
<dbReference type="EMBL" id="CACRSJ010000109">
    <property type="protein sequence ID" value="VYS62513.1"/>
    <property type="molecule type" value="Genomic_DNA"/>
</dbReference>
<name>A0A178V7F6_ARATH</name>
<dbReference type="ExpressionAtlas" id="A0A178V7F6">
    <property type="expression patterns" value="baseline and differential"/>
</dbReference>
<evidence type="ECO:0000313" key="12">
    <source>
        <dbReference type="Proteomes" id="UP000078284"/>
    </source>
</evidence>
<dbReference type="SUPFAM" id="SSF48576">
    <property type="entry name" value="Terpenoid synthases"/>
    <property type="match status" value="1"/>
</dbReference>
<comment type="similarity">
    <text evidence="7">Belongs to the terpene synthase family. Tpsa subfamily.</text>
</comment>
<dbReference type="FunFam" id="1.10.600.10:FF:000007">
    <property type="entry name" value="Isoprene synthase, chloroplastic"/>
    <property type="match status" value="1"/>
</dbReference>
<dbReference type="Pfam" id="PF03936">
    <property type="entry name" value="Terpene_synth_C"/>
    <property type="match status" value="1"/>
</dbReference>
<proteinExistence type="inferred from homology"/>
<comment type="cofactor">
    <cofactor evidence="1">
        <name>Mn(2+)</name>
        <dbReference type="ChEBI" id="CHEBI:29035"/>
    </cofactor>
</comment>
<evidence type="ECO:0000256" key="6">
    <source>
        <dbReference type="ARBA" id="ARBA00023239"/>
    </source>
</evidence>
<protein>
    <submittedName>
        <fullName evidence="10">TPS13</fullName>
    </submittedName>
</protein>
<dbReference type="InterPro" id="IPR005630">
    <property type="entry name" value="Terpene_synthase_metal-bd"/>
</dbReference>
<keyword evidence="6" id="KW-0456">Lyase</keyword>
<evidence type="ECO:0000256" key="1">
    <source>
        <dbReference type="ARBA" id="ARBA00001936"/>
    </source>
</evidence>
<evidence type="ECO:0000259" key="9">
    <source>
        <dbReference type="Pfam" id="PF03936"/>
    </source>
</evidence>